<dbReference type="EMBL" id="VWXF01000010">
    <property type="protein sequence ID" value="NIF23861.1"/>
    <property type="molecule type" value="Genomic_DNA"/>
</dbReference>
<feature type="transmembrane region" description="Helical" evidence="1">
    <location>
        <begin position="133"/>
        <end position="151"/>
    </location>
</feature>
<evidence type="ECO:0000256" key="1">
    <source>
        <dbReference type="SAM" id="Phobius"/>
    </source>
</evidence>
<feature type="transmembrane region" description="Helical" evidence="1">
    <location>
        <begin position="108"/>
        <end position="127"/>
    </location>
</feature>
<protein>
    <recommendedName>
        <fullName evidence="4">DUF4105 domain-containing protein</fullName>
    </recommendedName>
</protein>
<reference evidence="2 3" key="1">
    <citation type="journal article" date="2019" name="bioRxiv">
        <title>Bacteria contribute to plant secondary compound degradation in a generalist herbivore system.</title>
        <authorList>
            <person name="Francoeur C.B."/>
            <person name="Khadempour L."/>
            <person name="Moreira-Soto R.D."/>
            <person name="Gotting K."/>
            <person name="Book A.J."/>
            <person name="Pinto-Tomas A.A."/>
            <person name="Keefover-Ring K."/>
            <person name="Currie C.R."/>
        </authorList>
    </citation>
    <scope>NUCLEOTIDE SEQUENCE [LARGE SCALE GENOMIC DNA]</scope>
    <source>
        <strain evidence="2">Acro-835</strain>
    </source>
</reference>
<keyword evidence="3" id="KW-1185">Reference proteome</keyword>
<feature type="transmembrane region" description="Helical" evidence="1">
    <location>
        <begin position="54"/>
        <end position="72"/>
    </location>
</feature>
<gene>
    <name evidence="2" type="ORF">F3J40_19960</name>
</gene>
<feature type="transmembrane region" description="Helical" evidence="1">
    <location>
        <begin position="26"/>
        <end position="47"/>
    </location>
</feature>
<keyword evidence="1" id="KW-0472">Membrane</keyword>
<accession>A0ABX0RHS8</accession>
<feature type="transmembrane region" description="Helical" evidence="1">
    <location>
        <begin position="78"/>
        <end position="96"/>
    </location>
</feature>
<organism evidence="2 3">
    <name type="scientific">Candidatus Pantoea multigeneris</name>
    <dbReference type="NCBI Taxonomy" id="2608357"/>
    <lineage>
        <taxon>Bacteria</taxon>
        <taxon>Pseudomonadati</taxon>
        <taxon>Pseudomonadota</taxon>
        <taxon>Gammaproteobacteria</taxon>
        <taxon>Enterobacterales</taxon>
        <taxon>Erwiniaceae</taxon>
        <taxon>Pantoea</taxon>
    </lineage>
</organism>
<proteinExistence type="predicted"/>
<keyword evidence="1" id="KW-1133">Transmembrane helix</keyword>
<keyword evidence="1" id="KW-0812">Transmembrane</keyword>
<evidence type="ECO:0000313" key="2">
    <source>
        <dbReference type="EMBL" id="NIF23861.1"/>
    </source>
</evidence>
<evidence type="ECO:0000313" key="3">
    <source>
        <dbReference type="Proteomes" id="UP001515683"/>
    </source>
</evidence>
<name>A0ABX0RHS8_9GAMM</name>
<comment type="caution">
    <text evidence="2">The sequence shown here is derived from an EMBL/GenBank/DDBJ whole genome shotgun (WGS) entry which is preliminary data.</text>
</comment>
<sequence length="419" mass="46655">MLAALGCMAGAGGIVADLIRHGTLSAPITLTGLFILMQGVIEGLPALSGTNRLTLGKSLLLITAGAGILFLPHFGRPSAAWLLSLLLLLDGGFRVISSGLMRCRRWQIKMSIGCGEFLLCAMIITDWPVPHHILIPVMFIFLLLGWSLNLTKVAWQIHRLPVQSSVATLELFTSKGLREPHGLDYCHPDVNDSTPQQPLNLYIWTPTGSGNVAGSRPWFDRWVAAIDHRGVVSTGHTSLAMGNEIYISLYPEDDIELDLKGFLQTLRARQEFDVAGRLQPSLEQEIRSWCVPDRRISLSHYNQAALRNYWEKYATDTHYNLTSRNCSTSVIQALDVATEGLLGKRGLYGFLTVFNPDFWLLSLIRSRAEGMTWTPGLVMDYCQTLQRLLECPQRAAARKQASGWLRSLRQVRRAPRGIH</sequence>
<dbReference type="Proteomes" id="UP001515683">
    <property type="component" value="Unassembled WGS sequence"/>
</dbReference>
<evidence type="ECO:0008006" key="4">
    <source>
        <dbReference type="Google" id="ProtNLM"/>
    </source>
</evidence>